<feature type="compositionally biased region" description="Basic and acidic residues" evidence="2">
    <location>
        <begin position="402"/>
        <end position="421"/>
    </location>
</feature>
<gene>
    <name evidence="4" type="ordered locus">Psta_1807</name>
</gene>
<feature type="transmembrane region" description="Helical" evidence="3">
    <location>
        <begin position="27"/>
        <end position="49"/>
    </location>
</feature>
<feature type="region of interest" description="Disordered" evidence="2">
    <location>
        <begin position="1269"/>
        <end position="1301"/>
    </location>
</feature>
<evidence type="ECO:0000313" key="5">
    <source>
        <dbReference type="Proteomes" id="UP000001887"/>
    </source>
</evidence>
<keyword evidence="3" id="KW-0812">Transmembrane</keyword>
<dbReference type="KEGG" id="psl:Psta_1807"/>
<sequence>MAKSKSWGAKPRQDEERPLRYRWTRRIVLTIALVGMSIWLGQLLLRPFWHPRLHLVLVTGDAFSTGDQVLAAPRSDYVVEDFAGLLSLAPVVHQSSASSGPLILGNLRSRDDMQRLDDELSKLVTGHRDVFVVYVSAQGISSDGEAFLACSEADAQNPLAGQYRVRNLLAQLSELQSHAILLILDAGQTDYDPARGMLVNQFPRLLRDEVQRSGSKNLWVLSSHGPGERSHISHALRRSIFSYFVEHGMAGAADSSGDSVVDLNELFRYVSISTAAFVEQTTAGNAAQAPQLMWGGGEIDAAALSLEITAVLPPNSERPVLTPQLELTQLREPSAIETSAKRQAENEVRSYVQQQISRFSPRGQLGYIVTDRARSVLVQGGKIPTLPGVTPTGTPAATDPAKPGETKPGDKPAEGDAKKPDAAAGDKPAGDQAAGDKAGDKPAAEPTGTATAGAETKGGDTAADGPAIDLLLAKGWQVRDALLAESLGRARGVDSLPHIWRVLERRLLAYELRHRRGANAGEKVLRQNVTELVGVLEQLQARVAGDQFPARSLGRRIALSYPGLSAPITQVRQLAVLERIAAEGGEAMPAVAAAALTQLDYFTSRGGEADFLEWAKAIPPEAMPYEEVRFTSEIAAMQGFDWTIAQQLLRNRLEAERIAAMSSRYEDWIGKLVQETDLKRRHLEREVLAGLAPNRNDLLERLAALQADLVQLRTNLKLLEDAHRLEVEMLHHLPEYLSWQASRDGATLKEQSSSTEISTLVDSLIDLVELRQLPDPTKLPTLARLLPIVKQNRDTVHNYFSDDRIERLVAIPATPGDAWEIELLLETTLPSAGGRQLLLDACGIVDAELASGVTLPDVTRVSLPTSAGRLPATEVHRRGELAWKMLRLLHPDNKEEFPELSSLEAAWKMIPPVERTREDISEFAVAVDQFSEELASFYRNLPGVIEQRAAAGQDFRQVADRKARIRELAMIERGCYFVDSRDAAVMADPSPSLLLGRVDAYDLFSWQRTRLELAMVDAPPSDLQTLSDKMLRYQAAAEAIPLQPPLDSRLTLPLEVVGPTSVRLALENQKEAFLNVTWNGEGEQRAWVTAEYADDLLKIETPATQPIYPSNYSDTDLLLQRPTFKLRRGVSETLRMVVRRQEASARPSRVILRFHVAGKLLRYDVAVDLPLPESVDLLVDGVPGSFANDSAGAQLFPFPNRSTNYQLSLASSATIERQIAVEMYSLKSSIKDPLPQVALSDADAKKLFSELPVGPKIADLPNVALPPAGQNLPIPFPAPPPPPKPLKPGEVPEPPPPPDPKLGTLYTPQAMVGGVLVLIREPAAGRTIMKRLEVTAQRPQRYVRPRVNYQPGRQRIEIIVDAEDPRLLPAGGSRVHVEVLDPIPSEAERRLDGQILAPNFETQLFVEVADEPGRYVNIAITVDDYPRAFLYRVPCSAIALDVPEDTDAVKVSLDPLPKGTLYKAPAGEIPVVVRVDAPGSSGGNPPLEVRVGVDRDRDRTLNDEAALLLTSTRDVKFTASAAAPLGEFTIDTIVSDFSINVPESGLQSGLANMLAQVSLGDRMGYSNPIEIVIDGEAPRISGVELLPSQLAVIGKPVAVSCIASDDELSGVAKLEVMFDTNRSGAIGDDDKPVIAVFQPEGRWTATVPTEGLMRGTYNLLLRATDRVGNQSPISRVKVQVVSPEEAGTGEKKLLGTITGTVIHGVTPQPGMKVSLWPEGANPYAKVDPKNPEPSKKITEVATGPKGTYEITRVPPGKYLLVGEGLVKNKNRRVAIPVTVEPPKPLPPIELKLP</sequence>
<organism evidence="4 5">
    <name type="scientific">Pirellula staleyi (strain ATCC 27377 / DSM 6068 / ICPB 4128)</name>
    <name type="common">Pirella staleyi</name>
    <dbReference type="NCBI Taxonomy" id="530564"/>
    <lineage>
        <taxon>Bacteria</taxon>
        <taxon>Pseudomonadati</taxon>
        <taxon>Planctomycetota</taxon>
        <taxon>Planctomycetia</taxon>
        <taxon>Pirellulales</taxon>
        <taxon>Pirellulaceae</taxon>
        <taxon>Pirellula</taxon>
    </lineage>
</organism>
<reference evidence="4 5" key="1">
    <citation type="journal article" date="2009" name="Stand. Genomic Sci.">
        <title>Complete genome sequence of Pirellula staleyi type strain (ATCC 27377).</title>
        <authorList>
            <person name="Clum A."/>
            <person name="Tindall B.J."/>
            <person name="Sikorski J."/>
            <person name="Ivanova N."/>
            <person name="Mavrommatis K."/>
            <person name="Lucas S."/>
            <person name="Glavina del Rio T."/>
            <person name="Nolan M."/>
            <person name="Chen F."/>
            <person name="Tice H."/>
            <person name="Pitluck S."/>
            <person name="Cheng J.F."/>
            <person name="Chertkov O."/>
            <person name="Brettin T."/>
            <person name="Han C."/>
            <person name="Detter J.C."/>
            <person name="Kuske C."/>
            <person name="Bruce D."/>
            <person name="Goodwin L."/>
            <person name="Ovchinikova G."/>
            <person name="Pati A."/>
            <person name="Mikhailova N."/>
            <person name="Chen A."/>
            <person name="Palaniappan K."/>
            <person name="Land M."/>
            <person name="Hauser L."/>
            <person name="Chang Y.J."/>
            <person name="Jeffries C.D."/>
            <person name="Chain P."/>
            <person name="Rohde M."/>
            <person name="Goker M."/>
            <person name="Bristow J."/>
            <person name="Eisen J.A."/>
            <person name="Markowitz V."/>
            <person name="Hugenholtz P."/>
            <person name="Kyrpides N.C."/>
            <person name="Klenk H.P."/>
            <person name="Lapidus A."/>
        </authorList>
    </citation>
    <scope>NUCLEOTIDE SEQUENCE [LARGE SCALE GENOMIC DNA]</scope>
    <source>
        <strain evidence="5">ATCC 27377 / DSM 6068 / ICPB 4128</strain>
    </source>
</reference>
<name>D2QZJ9_PIRSD</name>
<evidence type="ECO:0000256" key="2">
    <source>
        <dbReference type="SAM" id="MobiDB-lite"/>
    </source>
</evidence>
<accession>D2QZJ9</accession>
<dbReference type="Proteomes" id="UP000001887">
    <property type="component" value="Chromosome"/>
</dbReference>
<feature type="coiled-coil region" evidence="1">
    <location>
        <begin position="695"/>
        <end position="722"/>
    </location>
</feature>
<dbReference type="EMBL" id="CP001848">
    <property type="protein sequence ID" value="ADB16482.1"/>
    <property type="molecule type" value="Genomic_DNA"/>
</dbReference>
<protein>
    <submittedName>
        <fullName evidence="4">Uncharacterized protein</fullName>
    </submittedName>
</protein>
<keyword evidence="3" id="KW-1133">Transmembrane helix</keyword>
<dbReference type="OrthoDB" id="253530at2"/>
<proteinExistence type="predicted"/>
<dbReference type="eggNOG" id="COG3266">
    <property type="taxonomic scope" value="Bacteria"/>
</dbReference>
<evidence type="ECO:0000256" key="3">
    <source>
        <dbReference type="SAM" id="Phobius"/>
    </source>
</evidence>
<feature type="compositionally biased region" description="Low complexity" evidence="2">
    <location>
        <begin position="384"/>
        <end position="401"/>
    </location>
</feature>
<feature type="compositionally biased region" description="Low complexity" evidence="2">
    <location>
        <begin position="422"/>
        <end position="436"/>
    </location>
</feature>
<keyword evidence="1" id="KW-0175">Coiled coil</keyword>
<feature type="compositionally biased region" description="Low complexity" evidence="2">
    <location>
        <begin position="444"/>
        <end position="461"/>
    </location>
</feature>
<evidence type="ECO:0000256" key="1">
    <source>
        <dbReference type="SAM" id="Coils"/>
    </source>
</evidence>
<evidence type="ECO:0000313" key="4">
    <source>
        <dbReference type="EMBL" id="ADB16482.1"/>
    </source>
</evidence>
<dbReference type="eggNOG" id="COG4249">
    <property type="taxonomic scope" value="Bacteria"/>
</dbReference>
<dbReference type="HOGENOM" id="CLU_238969_0_0_0"/>
<feature type="compositionally biased region" description="Pro residues" evidence="2">
    <location>
        <begin position="1274"/>
        <end position="1300"/>
    </location>
</feature>
<keyword evidence="3" id="KW-0472">Membrane</keyword>
<keyword evidence="5" id="KW-1185">Reference proteome</keyword>
<feature type="region of interest" description="Disordered" evidence="2">
    <location>
        <begin position="382"/>
        <end position="461"/>
    </location>
</feature>